<dbReference type="EMBL" id="JAUEPN010000001">
    <property type="protein sequence ID" value="KAK3300175.1"/>
    <property type="molecule type" value="Genomic_DNA"/>
</dbReference>
<protein>
    <submittedName>
        <fullName evidence="1">Uncharacterized protein</fullName>
    </submittedName>
</protein>
<keyword evidence="2" id="KW-1185">Reference proteome</keyword>
<proteinExistence type="predicted"/>
<sequence>MPNTLESKHCRVVSYPADRWGTRRTGRGGKGNQDNNQADQFADISFLNRRNGVSPFHRGWGLDVCVALTCPSWRQVHELTQSGPRLVWESSGWLCVWLLEAPNTTGRAGGRLFIFCGLLISGRMAASAFTSNCFSVKRMDVSCGGLEWPLGLLALDTVGLLVSWWTSMKSPAPWGWSRLTTVGAQQTALSRPHYGTLQVISSCRMAHPLVQPGIELGAADKCDRRVHRVLVISGNSES</sequence>
<reference evidence="1" key="2">
    <citation type="submission" date="2023-06" db="EMBL/GenBank/DDBJ databases">
        <authorList>
            <consortium name="Lawrence Berkeley National Laboratory"/>
            <person name="Haridas S."/>
            <person name="Hensen N."/>
            <person name="Bonometti L."/>
            <person name="Westerberg I."/>
            <person name="Brannstrom I.O."/>
            <person name="Guillou S."/>
            <person name="Cros-Aarteil S."/>
            <person name="Calhoun S."/>
            <person name="Kuo A."/>
            <person name="Mondo S."/>
            <person name="Pangilinan J."/>
            <person name="Riley R."/>
            <person name="Labutti K."/>
            <person name="Andreopoulos B."/>
            <person name="Lipzen A."/>
            <person name="Chen C."/>
            <person name="Yanf M."/>
            <person name="Daum C."/>
            <person name="Ng V."/>
            <person name="Clum A."/>
            <person name="Steindorff A."/>
            <person name="Ohm R."/>
            <person name="Martin F."/>
            <person name="Silar P."/>
            <person name="Natvig D."/>
            <person name="Lalanne C."/>
            <person name="Gautier V."/>
            <person name="Ament-Velasquez S.L."/>
            <person name="Kruys A."/>
            <person name="Hutchinson M.I."/>
            <person name="Powell A.J."/>
            <person name="Barry K."/>
            <person name="Miller A.N."/>
            <person name="Grigoriev I.V."/>
            <person name="Debuchy R."/>
            <person name="Gladieux P."/>
            <person name="Thoren M.H."/>
            <person name="Johannesson H."/>
        </authorList>
    </citation>
    <scope>NUCLEOTIDE SEQUENCE</scope>
    <source>
        <strain evidence="1">CBS 168.71</strain>
    </source>
</reference>
<reference evidence="1" key="1">
    <citation type="journal article" date="2023" name="Mol. Phylogenet. Evol.">
        <title>Genome-scale phylogeny and comparative genomics of the fungal order Sordariales.</title>
        <authorList>
            <person name="Hensen N."/>
            <person name="Bonometti L."/>
            <person name="Westerberg I."/>
            <person name="Brannstrom I.O."/>
            <person name="Guillou S."/>
            <person name="Cros-Aarteil S."/>
            <person name="Calhoun S."/>
            <person name="Haridas S."/>
            <person name="Kuo A."/>
            <person name="Mondo S."/>
            <person name="Pangilinan J."/>
            <person name="Riley R."/>
            <person name="LaButti K."/>
            <person name="Andreopoulos B."/>
            <person name="Lipzen A."/>
            <person name="Chen C."/>
            <person name="Yan M."/>
            <person name="Daum C."/>
            <person name="Ng V."/>
            <person name="Clum A."/>
            <person name="Steindorff A."/>
            <person name="Ohm R.A."/>
            <person name="Martin F."/>
            <person name="Silar P."/>
            <person name="Natvig D.O."/>
            <person name="Lalanne C."/>
            <person name="Gautier V."/>
            <person name="Ament-Velasquez S.L."/>
            <person name="Kruys A."/>
            <person name="Hutchinson M.I."/>
            <person name="Powell A.J."/>
            <person name="Barry K."/>
            <person name="Miller A.N."/>
            <person name="Grigoriev I.V."/>
            <person name="Debuchy R."/>
            <person name="Gladieux P."/>
            <person name="Hiltunen Thoren M."/>
            <person name="Johannesson H."/>
        </authorList>
    </citation>
    <scope>NUCLEOTIDE SEQUENCE</scope>
    <source>
        <strain evidence="1">CBS 168.71</strain>
    </source>
</reference>
<gene>
    <name evidence="1" type="ORF">B0H64DRAFT_8686</name>
</gene>
<comment type="caution">
    <text evidence="1">The sequence shown here is derived from an EMBL/GenBank/DDBJ whole genome shotgun (WGS) entry which is preliminary data.</text>
</comment>
<name>A0AAE0HP52_9PEZI</name>
<evidence type="ECO:0000313" key="2">
    <source>
        <dbReference type="Proteomes" id="UP001278766"/>
    </source>
</evidence>
<organism evidence="1 2">
    <name type="scientific">Chaetomium fimeti</name>
    <dbReference type="NCBI Taxonomy" id="1854472"/>
    <lineage>
        <taxon>Eukaryota</taxon>
        <taxon>Fungi</taxon>
        <taxon>Dikarya</taxon>
        <taxon>Ascomycota</taxon>
        <taxon>Pezizomycotina</taxon>
        <taxon>Sordariomycetes</taxon>
        <taxon>Sordariomycetidae</taxon>
        <taxon>Sordariales</taxon>
        <taxon>Chaetomiaceae</taxon>
        <taxon>Chaetomium</taxon>
    </lineage>
</organism>
<dbReference type="RefSeq" id="XP_062663689.1">
    <property type="nucleotide sequence ID" value="XM_062808911.1"/>
</dbReference>
<dbReference type="Proteomes" id="UP001278766">
    <property type="component" value="Unassembled WGS sequence"/>
</dbReference>
<evidence type="ECO:0000313" key="1">
    <source>
        <dbReference type="EMBL" id="KAK3300175.1"/>
    </source>
</evidence>
<accession>A0AAE0HP52</accession>
<dbReference type="AlphaFoldDB" id="A0AAE0HP52"/>
<dbReference type="GeneID" id="87845859"/>